<dbReference type="AlphaFoldDB" id="A0A101KT80"/>
<accession>A0A101KT80</accession>
<name>A0A101KT80_RHILI</name>
<dbReference type="AntiFam" id="ANF00062">
    <property type="entry name" value="Shadow ORF (opposite ABC transporter protein)"/>
</dbReference>
<organism evidence="1 2">
    <name type="scientific">Rhizobium loti</name>
    <name type="common">Mesorhizobium loti</name>
    <dbReference type="NCBI Taxonomy" id="381"/>
    <lineage>
        <taxon>Bacteria</taxon>
        <taxon>Pseudomonadati</taxon>
        <taxon>Pseudomonadota</taxon>
        <taxon>Alphaproteobacteria</taxon>
        <taxon>Hyphomicrobiales</taxon>
        <taxon>Phyllobacteriaceae</taxon>
        <taxon>Mesorhizobium</taxon>
    </lineage>
</organism>
<dbReference type="Proteomes" id="UP000053176">
    <property type="component" value="Unassembled WGS sequence"/>
</dbReference>
<evidence type="ECO:0000313" key="2">
    <source>
        <dbReference type="Proteomes" id="UP000053176"/>
    </source>
</evidence>
<evidence type="ECO:0000313" key="1">
    <source>
        <dbReference type="EMBL" id="KUM26476.1"/>
    </source>
</evidence>
<comment type="caution">
    <text evidence="1">The sequence shown here is derived from an EMBL/GenBank/DDBJ whole genome shotgun (WGS) entry which is preliminary data.</text>
</comment>
<gene>
    <name evidence="1" type="ORF">AU467_21300</name>
</gene>
<proteinExistence type="predicted"/>
<sequence>MSMPRVGSSRIITFGFIASHLARTTFCWLPPESVPVRVRTDGALMPRSFFCFSAVASSALADTS</sequence>
<reference evidence="1 2" key="1">
    <citation type="submission" date="2015-12" db="EMBL/GenBank/DDBJ databases">
        <title>Draft genome sequence of Mesorhizobium sp. UFLA 01-765, a multitolerant efficient symbiont and plant-growth promoting strain isolated from Zn-mining soil using Leucaena leucocephala as a trap plant.</title>
        <authorList>
            <person name="Rangel W.M."/>
            <person name="Thijs S."/>
            <person name="Longatti S.M."/>
            <person name="Moreira F.M."/>
            <person name="Weyens N."/>
            <person name="Vangronsveld J."/>
            <person name="Van Hamme J.D."/>
            <person name="Bottos E.M."/>
            <person name="Rineau F."/>
        </authorList>
    </citation>
    <scope>NUCLEOTIDE SEQUENCE [LARGE SCALE GENOMIC DNA]</scope>
    <source>
        <strain evidence="1 2">UFLA 01-765</strain>
    </source>
</reference>
<protein>
    <submittedName>
        <fullName evidence="1">Uncharacterized protein</fullName>
    </submittedName>
</protein>
<dbReference type="EMBL" id="LPWA01000105">
    <property type="protein sequence ID" value="KUM26476.1"/>
    <property type="molecule type" value="Genomic_DNA"/>
</dbReference>